<dbReference type="HOGENOM" id="CLU_019145_1_0_1"/>
<keyword evidence="3" id="KW-1185">Reference proteome</keyword>
<protein>
    <recommendedName>
        <fullName evidence="4">Oxidoreductase AflY</fullName>
    </recommendedName>
</protein>
<reference evidence="2 3" key="1">
    <citation type="journal article" date="2014" name="PLoS Genet.">
        <title>Analysis of the Phlebiopsis gigantea genome, transcriptome and secretome provides insight into its pioneer colonization strategies of wood.</title>
        <authorList>
            <person name="Hori C."/>
            <person name="Ishida T."/>
            <person name="Igarashi K."/>
            <person name="Samejima M."/>
            <person name="Suzuki H."/>
            <person name="Master E."/>
            <person name="Ferreira P."/>
            <person name="Ruiz-Duenas F.J."/>
            <person name="Held B."/>
            <person name="Canessa P."/>
            <person name="Larrondo L.F."/>
            <person name="Schmoll M."/>
            <person name="Druzhinina I.S."/>
            <person name="Kubicek C.P."/>
            <person name="Gaskell J.A."/>
            <person name="Kersten P."/>
            <person name="St John F."/>
            <person name="Glasner J."/>
            <person name="Sabat G."/>
            <person name="Splinter BonDurant S."/>
            <person name="Syed K."/>
            <person name="Yadav J."/>
            <person name="Mgbeahuruike A.C."/>
            <person name="Kovalchuk A."/>
            <person name="Asiegbu F.O."/>
            <person name="Lackner G."/>
            <person name="Hoffmeister D."/>
            <person name="Rencoret J."/>
            <person name="Gutierrez A."/>
            <person name="Sun H."/>
            <person name="Lindquist E."/>
            <person name="Barry K."/>
            <person name="Riley R."/>
            <person name="Grigoriev I.V."/>
            <person name="Henrissat B."/>
            <person name="Kues U."/>
            <person name="Berka R.M."/>
            <person name="Martinez A.T."/>
            <person name="Covert S.F."/>
            <person name="Blanchette R.A."/>
            <person name="Cullen D."/>
        </authorList>
    </citation>
    <scope>NUCLEOTIDE SEQUENCE [LARGE SCALE GENOMIC DNA]</scope>
    <source>
        <strain evidence="2 3">11061_1 CR5-6</strain>
    </source>
</reference>
<gene>
    <name evidence="2" type="ORF">PHLGIDRAFT_76955</name>
</gene>
<dbReference type="GO" id="GO:0016491">
    <property type="term" value="F:oxidoreductase activity"/>
    <property type="evidence" value="ECO:0007669"/>
    <property type="project" value="UniProtKB-KW"/>
</dbReference>
<name>A0A0C3NGI7_PHLG1</name>
<evidence type="ECO:0008006" key="4">
    <source>
        <dbReference type="Google" id="ProtNLM"/>
    </source>
</evidence>
<keyword evidence="1" id="KW-0560">Oxidoreductase</keyword>
<proteinExistence type="predicted"/>
<evidence type="ECO:0000313" key="2">
    <source>
        <dbReference type="EMBL" id="KIP03844.1"/>
    </source>
</evidence>
<evidence type="ECO:0000313" key="3">
    <source>
        <dbReference type="Proteomes" id="UP000053257"/>
    </source>
</evidence>
<accession>A0A0C3NGI7</accession>
<organism evidence="2 3">
    <name type="scientific">Phlebiopsis gigantea (strain 11061_1 CR5-6)</name>
    <name type="common">White-rot fungus</name>
    <name type="synonym">Peniophora gigantea</name>
    <dbReference type="NCBI Taxonomy" id="745531"/>
    <lineage>
        <taxon>Eukaryota</taxon>
        <taxon>Fungi</taxon>
        <taxon>Dikarya</taxon>
        <taxon>Basidiomycota</taxon>
        <taxon>Agaricomycotina</taxon>
        <taxon>Agaricomycetes</taxon>
        <taxon>Polyporales</taxon>
        <taxon>Phanerochaetaceae</taxon>
        <taxon>Phlebiopsis</taxon>
    </lineage>
</organism>
<dbReference type="EMBL" id="KN840598">
    <property type="protein sequence ID" value="KIP03844.1"/>
    <property type="molecule type" value="Genomic_DNA"/>
</dbReference>
<dbReference type="PANTHER" id="PTHR35870:SF1">
    <property type="entry name" value="PROTEIN, PUTATIVE (AFU_ORTHOLOGUE AFUA_5G03330)-RELATED"/>
    <property type="match status" value="1"/>
</dbReference>
<sequence>MTTSYTVRLKGLINFPGASSTTKTAAEEIIRSDVDGHHCFWRAPSIHNHLSHHVLAAYDLGATASILKNIEKRRENMQRPIQLDPKDKEIVITDENWTQYVGNSNAYYGFYVFFTEAIKTSSVEGALEKYIFSDFANADPGQMIIRTMSGALHPFIHIGFGVEFGHDQLVAAGIAMAAVTTPIPRLLFSFKNPGISKENAPSLLELLRELYDNERLAPVMPYNPKFDIYDHSRNFMMSDKPPEAAKLIAKYYVDEAGGDAEFENKAEEIFWASVLVMFGSGREGRKPRLDFFLMHLVTSAIFFPSLFRVISNPTSKANLLRAFWSNIVIFMILRGRPVIKPDLLMSYTDVPRPPVQISAPPPHPKHLGNPANDEDYNPWPVLVSAGLPFPDSHHPKVMRSLLYAAEHYGHKGPGEAPGAFLASGAESHPGIAKMDGTIFVRAAGVLMDFMRWTAYGEPPLEYDWDRSGLGWDEAWDDGR</sequence>
<dbReference type="Pfam" id="PF14027">
    <property type="entry name" value="Questin_oxidase"/>
    <property type="match status" value="1"/>
</dbReference>
<dbReference type="InterPro" id="IPR025337">
    <property type="entry name" value="Questin_oxidase-like"/>
</dbReference>
<dbReference type="AlphaFoldDB" id="A0A0C3NGI7"/>
<dbReference type="Proteomes" id="UP000053257">
    <property type="component" value="Unassembled WGS sequence"/>
</dbReference>
<dbReference type="PANTHER" id="PTHR35870">
    <property type="entry name" value="PROTEIN, PUTATIVE (AFU_ORTHOLOGUE AFUA_5G03330)-RELATED"/>
    <property type="match status" value="1"/>
</dbReference>
<dbReference type="STRING" id="745531.A0A0C3NGI7"/>
<evidence type="ECO:0000256" key="1">
    <source>
        <dbReference type="ARBA" id="ARBA00023002"/>
    </source>
</evidence>
<dbReference type="OrthoDB" id="10004862at2759"/>